<dbReference type="GO" id="GO:0005829">
    <property type="term" value="C:cytosol"/>
    <property type="evidence" value="ECO:0007669"/>
    <property type="project" value="TreeGrafter"/>
</dbReference>
<dbReference type="SMART" id="SM00490">
    <property type="entry name" value="HELICc"/>
    <property type="match status" value="1"/>
</dbReference>
<feature type="domain" description="Helicase C-terminal" evidence="2">
    <location>
        <begin position="1490"/>
        <end position="1629"/>
    </location>
</feature>
<dbReference type="GO" id="GO:0003677">
    <property type="term" value="F:DNA binding"/>
    <property type="evidence" value="ECO:0007669"/>
    <property type="project" value="InterPro"/>
</dbReference>
<dbReference type="InterPro" id="IPR014001">
    <property type="entry name" value="Helicase_ATP-bd"/>
</dbReference>
<name>A0A3R8QUV7_9MICO</name>
<sequence length="1637" mass="180664">MHSRYCWPGQHGTACGEFPISFIGSGTERLTPSLHLEASKSSGRKGRMSTTNVISSHAAFIEAEHASTLASYRVRPDNIRENAGQEQAIVQGGYRQKQVQELIQNAVDALGPTGGLIQVSLTEDALYVANEGRPFGTADIRTLLHSNMSDKRDDQIGRFGLGFKSVLQVSDAPQIFSGTSAFGFDAVRSRRELEQVLPGLASYPVLRLPYVLDAAAERADDPVLDRLRRSSATTVRLPLRDADVRRQLSDQLSSFPHHFLLFTPKVRELRIDNEVTGESSSWSAIRSTTASGNTTITLDDGRSTEEWLVVTTEHRPSAKALKDAGSVHAREAISVSWAVPTQVGSGYRTSYGLWNYFPTKTEITIPGIINAAFKMNDDRVSVLEDVYNEEILTKAIARLMLAAIPELRTEEDPAGHFLFLPARGREDAPWIRNKVVDPLTEFITQIPFVPNLDGELRRIDEVRSYPHFRGDSDGTLTAWRESARALGITEWVHEKAVEGNFRPSVIKRMQNAKEILPANFGTLVAGLVEPATLDGYTAATRFAHLLISGEHKYEPDLMEQVRSAPIIPFANGEVGSLSSKMYFPADADSTDAGVLALEFVSVPGISQILRGYGARPLDGTAHLERILRDALSDPDDGALAERFWSSATQYPAQEVIQTLRAHDPEGALTVRTNSGSRLPLRSAWRSGVLLDPRRPDDSDVTIANDHPFFDANSARALDIPSRLPAQQRIPMRATDEDWIRMCRERVNRYAVEHLGAGATTSAIDSGEVFQTPRLRELDSASLEARAVATVELLSRPQNSVTISFEVSFPGDTGSILTRKESLEVDSPDVHWIRQRGALRTHYGTLPTSACCDHVAGIPPEILPIPLENRDDFSTEPLDLPTEFTNAGWASLLRAAESALPVSDLHLLYGHAASARARRPSDLVAIIGGDRVGRLPVGECIVPGDAPTAEHLGKHTEFGIVRAGQLALDVALEDTWEIPFRTIRFTTSIRQVQADSAPTEKVRSRFPYLSDHEGKLRKLNSYTLVPVKKLGHVTVNDFDEIETVEEGYSLLVDPASKSIYHRDSLATSGLVTQLLEHVGSSRPPVEVLDAMRTAEEDARREDYWEHLRSLRSDQERILSLIGTDGLREIVPTTALELLATEGIEVTDDLLFRMAQNVHGSDLWAAVRAAIPEADDASTWIKDAKRKDLAELGFSEDVFRAAEPRKPAREEILGPVGFKELHDYQREASGQVLEMLSDAPGKNKGVLQLPTGAGKTRVAVQSLIEYVRSLDTNRSVLVWIAQSDELCEQAVEAWSSAWPALGIPGERLVLSRLWDGRSIVEEDARLHVVVATIQTLTRIASADKKSPTAAKYGWLRNPEVVVIDEAHGATTRSYTTVLRWFGRSTVQQGKPLLGLTATPFRGTNEQETQALVNRFGGNLLEPSSYFTANNAHEYLQSVGVLAQVRQAELQGSILKQRHDSTIAPAASGDKRTMLDDRIDLDSLSLDEARNQRILRHIESNQDNFEHAIVFAASVKHAQALAAVLDARGIPSAAIWGGTSMSHRRRLIKQFRDGDLQVLTNFDVLSQGFDAPQVDSVYLCRPTFSPNRYIQMIGRGLRGPRNGGSEEVLIVNIKDNLENFGNNLAYTEFSYLWDKTRVGE</sequence>
<evidence type="ECO:0000313" key="4">
    <source>
        <dbReference type="Proteomes" id="UP000274327"/>
    </source>
</evidence>
<dbReference type="Pfam" id="PF25794">
    <property type="entry name" value="SACS"/>
    <property type="match status" value="1"/>
</dbReference>
<dbReference type="Gene3D" id="3.40.50.300">
    <property type="entry name" value="P-loop containing nucleotide triphosphate hydrolases"/>
    <property type="match status" value="2"/>
</dbReference>
<comment type="caution">
    <text evidence="3">The sequence shown here is derived from an EMBL/GenBank/DDBJ whole genome shotgun (WGS) entry which is preliminary data.</text>
</comment>
<dbReference type="InterPro" id="IPR058210">
    <property type="entry name" value="SACS/Nov_dom"/>
</dbReference>
<dbReference type="PANTHER" id="PTHR47396:SF1">
    <property type="entry name" value="ATP-DEPENDENT HELICASE IRC3-RELATED"/>
    <property type="match status" value="1"/>
</dbReference>
<dbReference type="PROSITE" id="PS51194">
    <property type="entry name" value="HELICASE_CTER"/>
    <property type="match status" value="1"/>
</dbReference>
<dbReference type="PANTHER" id="PTHR47396">
    <property type="entry name" value="TYPE I RESTRICTION ENZYME ECOKI R PROTEIN"/>
    <property type="match status" value="1"/>
</dbReference>
<dbReference type="SMART" id="SM00487">
    <property type="entry name" value="DEXDc"/>
    <property type="match status" value="1"/>
</dbReference>
<feature type="domain" description="Helicase ATP-binding" evidence="1">
    <location>
        <begin position="1234"/>
        <end position="1415"/>
    </location>
</feature>
<dbReference type="Pfam" id="PF00271">
    <property type="entry name" value="Helicase_C"/>
    <property type="match status" value="1"/>
</dbReference>
<dbReference type="InterPro" id="IPR027417">
    <property type="entry name" value="P-loop_NTPase"/>
</dbReference>
<evidence type="ECO:0000313" key="3">
    <source>
        <dbReference type="EMBL" id="RRR19147.1"/>
    </source>
</evidence>
<reference evidence="3 4" key="1">
    <citation type="submission" date="2018-07" db="EMBL/GenBank/DDBJ databases">
        <title>Brachybacteriurn paraconglorneratum KCTC 9916.</title>
        <authorList>
            <person name="Li Y."/>
        </authorList>
    </citation>
    <scope>NUCLEOTIDE SEQUENCE [LARGE SCALE GENOMIC DNA]</scope>
    <source>
        <strain evidence="3 4">KCTC 9916</strain>
    </source>
</reference>
<dbReference type="InterPro" id="IPR006935">
    <property type="entry name" value="Helicase/UvrB_N"/>
</dbReference>
<organism evidence="3 4">
    <name type="scientific">Brachybacterium paraconglomeratum</name>
    <dbReference type="NCBI Taxonomy" id="173362"/>
    <lineage>
        <taxon>Bacteria</taxon>
        <taxon>Bacillati</taxon>
        <taxon>Actinomycetota</taxon>
        <taxon>Actinomycetes</taxon>
        <taxon>Micrococcales</taxon>
        <taxon>Dermabacteraceae</taxon>
        <taxon>Brachybacterium</taxon>
    </lineage>
</organism>
<dbReference type="GO" id="GO:0016787">
    <property type="term" value="F:hydrolase activity"/>
    <property type="evidence" value="ECO:0007669"/>
    <property type="project" value="InterPro"/>
</dbReference>
<gene>
    <name evidence="3" type="ORF">DS079_07345</name>
</gene>
<dbReference type="SUPFAM" id="SSF55874">
    <property type="entry name" value="ATPase domain of HSP90 chaperone/DNA topoisomerase II/histidine kinase"/>
    <property type="match status" value="1"/>
</dbReference>
<evidence type="ECO:0008006" key="5">
    <source>
        <dbReference type="Google" id="ProtNLM"/>
    </source>
</evidence>
<evidence type="ECO:0000259" key="1">
    <source>
        <dbReference type="PROSITE" id="PS51192"/>
    </source>
</evidence>
<evidence type="ECO:0000259" key="2">
    <source>
        <dbReference type="PROSITE" id="PS51194"/>
    </source>
</evidence>
<dbReference type="GO" id="GO:0005524">
    <property type="term" value="F:ATP binding"/>
    <property type="evidence" value="ECO:0007669"/>
    <property type="project" value="InterPro"/>
</dbReference>
<dbReference type="NCBIfam" id="NF047352">
    <property type="entry name" value="P_loop_sacsin"/>
    <property type="match status" value="1"/>
</dbReference>
<dbReference type="Pfam" id="PF04851">
    <property type="entry name" value="ResIII"/>
    <property type="match status" value="1"/>
</dbReference>
<keyword evidence="4" id="KW-1185">Reference proteome</keyword>
<dbReference type="PROSITE" id="PS51192">
    <property type="entry name" value="HELICASE_ATP_BIND_1"/>
    <property type="match status" value="1"/>
</dbReference>
<dbReference type="SUPFAM" id="SSF52540">
    <property type="entry name" value="P-loop containing nucleoside triphosphate hydrolases"/>
    <property type="match status" value="1"/>
</dbReference>
<protein>
    <recommendedName>
        <fullName evidence="5">DEAD/DEAH box helicase</fullName>
    </recommendedName>
</protein>
<proteinExistence type="predicted"/>
<dbReference type="InterPro" id="IPR036890">
    <property type="entry name" value="HATPase_C_sf"/>
</dbReference>
<accession>A0A3R8QUV7</accession>
<dbReference type="EMBL" id="QOCI01000004">
    <property type="protein sequence ID" value="RRR19147.1"/>
    <property type="molecule type" value="Genomic_DNA"/>
</dbReference>
<dbReference type="Proteomes" id="UP000274327">
    <property type="component" value="Unassembled WGS sequence"/>
</dbReference>
<dbReference type="InterPro" id="IPR001650">
    <property type="entry name" value="Helicase_C-like"/>
</dbReference>
<dbReference type="InterPro" id="IPR050742">
    <property type="entry name" value="Helicase_Restrict-Modif_Enz"/>
</dbReference>